<proteinExistence type="predicted"/>
<dbReference type="InterPro" id="IPR024524">
    <property type="entry name" value="DUF3800"/>
</dbReference>
<dbReference type="Proteomes" id="UP001304423">
    <property type="component" value="Chromosome"/>
</dbReference>
<protein>
    <submittedName>
        <fullName evidence="1">DUF3800 domain-containing protein</fullName>
    </submittedName>
</protein>
<dbReference type="EMBL" id="CP136339">
    <property type="protein sequence ID" value="WOA51023.1"/>
    <property type="molecule type" value="Genomic_DNA"/>
</dbReference>
<reference evidence="1" key="1">
    <citation type="submission" date="2023-10" db="EMBL/GenBank/DDBJ databases">
        <title>Clonality and diversity in the soft rot Dickeya solani phytopathogen.</title>
        <authorList>
            <person name="Pedron J."/>
            <person name="Van Gijsegem F."/>
            <person name="Portier P."/>
            <person name="Taghouti G."/>
        </authorList>
    </citation>
    <scope>NUCLEOTIDE SEQUENCE</scope>
    <source>
        <strain evidence="1">CFBP5647</strain>
    </source>
</reference>
<dbReference type="Pfam" id="PF12686">
    <property type="entry name" value="DUF3800"/>
    <property type="match status" value="1"/>
</dbReference>
<accession>A0AAX4EUH7</accession>
<gene>
    <name evidence="1" type="ORF">RXA29_13870</name>
</gene>
<name>A0AAX4EUH7_9GAMM</name>
<dbReference type="RefSeq" id="WP_316391740.1">
    <property type="nucleotide sequence ID" value="NZ_CP136339.1"/>
</dbReference>
<dbReference type="AlphaFoldDB" id="A0AAX4EUH7"/>
<organism evidence="1 2">
    <name type="scientific">Dickeya solani</name>
    <dbReference type="NCBI Taxonomy" id="1089444"/>
    <lineage>
        <taxon>Bacteria</taxon>
        <taxon>Pseudomonadati</taxon>
        <taxon>Pseudomonadota</taxon>
        <taxon>Gammaproteobacteria</taxon>
        <taxon>Enterobacterales</taxon>
        <taxon>Pectobacteriaceae</taxon>
        <taxon>Dickeya</taxon>
    </lineage>
</organism>
<sequence length="350" mass="39565">MECFRIDESGYTGFDLLNAEQPFQGAAAIAIEDADARRLIREHFPKLQADELKYRSLARRPANHPRLLALQKDLLTDYKCITYVCNKRYLLLLMFLDYAVEPFYYKRGQDFYVNGQNYSLASLLYTAGPTLFGWEAFNELQVSFQHAVKEKSLQSLGDLVQAARNTHWQNLPEALGPLAKYAAPECLEAISSPGVSTDAAMVVLQSLISRMEVIADGAYRVEHDQSKNLLTYHDLLQRYIDHDEPITFRETEITSITFPLKLQSVTQVDSKSSPAVQLADVMIGAAIEAANTLTGQRRNGGLDAQSVLALYAEHQLIHMLPSIDFDEQKRFRQGTQASEVIDYFASQFHR</sequence>
<evidence type="ECO:0000313" key="1">
    <source>
        <dbReference type="EMBL" id="WOA51023.1"/>
    </source>
</evidence>
<evidence type="ECO:0000313" key="2">
    <source>
        <dbReference type="Proteomes" id="UP001304423"/>
    </source>
</evidence>